<name>A0A6G8AXM2_9LACO</name>
<dbReference type="EMBL" id="CP049888">
    <property type="protein sequence ID" value="QIL49851.1"/>
    <property type="molecule type" value="Genomic_DNA"/>
</dbReference>
<feature type="domain" description="Tail spike" evidence="1">
    <location>
        <begin position="92"/>
        <end position="326"/>
    </location>
</feature>
<dbReference type="Proteomes" id="UP000500741">
    <property type="component" value="Chromosome"/>
</dbReference>
<protein>
    <recommendedName>
        <fullName evidence="5">Prophage endopeptidase tail</fullName>
    </recommendedName>
</protein>
<accession>A0A6G8AXM2</accession>
<dbReference type="Gene3D" id="6.20.110.10">
    <property type="match status" value="1"/>
</dbReference>
<dbReference type="Gene3D" id="3.55.50.40">
    <property type="match status" value="1"/>
</dbReference>
<dbReference type="InterPro" id="IPR010572">
    <property type="entry name" value="Tail_dom"/>
</dbReference>
<keyword evidence="4" id="KW-1185">Reference proteome</keyword>
<dbReference type="InterPro" id="IPR044051">
    <property type="entry name" value="Prophage_tail_N"/>
</dbReference>
<organism evidence="3 4">
    <name type="scientific">Weissella coleopterorum</name>
    <dbReference type="NCBI Taxonomy" id="2714949"/>
    <lineage>
        <taxon>Bacteria</taxon>
        <taxon>Bacillati</taxon>
        <taxon>Bacillota</taxon>
        <taxon>Bacilli</taxon>
        <taxon>Lactobacillales</taxon>
        <taxon>Lactobacillaceae</taxon>
        <taxon>Weissella</taxon>
    </lineage>
</organism>
<evidence type="ECO:0000313" key="4">
    <source>
        <dbReference type="Proteomes" id="UP000500741"/>
    </source>
</evidence>
<dbReference type="Pfam" id="PF18994">
    <property type="entry name" value="Prophage_tailD1"/>
    <property type="match status" value="1"/>
</dbReference>
<dbReference type="AlphaFoldDB" id="A0A6G8AXM2"/>
<evidence type="ECO:0000259" key="2">
    <source>
        <dbReference type="Pfam" id="PF18994"/>
    </source>
</evidence>
<dbReference type="RefSeq" id="WP_166008894.1">
    <property type="nucleotide sequence ID" value="NZ_CP049888.1"/>
</dbReference>
<feature type="domain" description="Prophage endopeptidase tail N-terminal" evidence="2">
    <location>
        <begin position="6"/>
        <end position="89"/>
    </location>
</feature>
<evidence type="ECO:0008006" key="5">
    <source>
        <dbReference type="Google" id="ProtNLM"/>
    </source>
</evidence>
<evidence type="ECO:0000259" key="1">
    <source>
        <dbReference type="Pfam" id="PF06605"/>
    </source>
</evidence>
<dbReference type="KEGG" id="wco:G7084_00045"/>
<dbReference type="Pfam" id="PF06605">
    <property type="entry name" value="Prophage_tail"/>
    <property type="match status" value="1"/>
</dbReference>
<evidence type="ECO:0000313" key="3">
    <source>
        <dbReference type="EMBL" id="QIL49851.1"/>
    </source>
</evidence>
<proteinExistence type="predicted"/>
<sequence length="358" mass="40386">MELKKVIIKSHDGQSQQMLAAIKWDTFQTVWSKNESYQLTFTAYDDTSLSFNLLSVENSVIYDGQEYVIKQIVDDYNGGEHSVQVTATHVMYNLNSVYQYDLKTGDNNFTLSEALSFLFKNVKNYSYIVHGTFNSSKKLTDFGNTSITEGLSTLKETFKIYAIIPDGHVINLYSEKEYVIKTNKVFRYRHDTTEVQLQYDSVSMVNQVQAISTAEKPLFSPFLVSNDESIKQWGVRQGARVESDTISDTNQMKTLASQSFVLQPTISLTLTSAENQSVKMGEIWAVQILETGLLTKVEVVTITRTPFSDVAPIQIELNNSRANYLDAQKAQNKIIKNIKTSSGGDNSLNMWVVGNVEE</sequence>
<reference evidence="3 4" key="1">
    <citation type="submission" date="2020-03" db="EMBL/GenBank/DDBJ databases">
        <title>Weissella sp. nov., isolated from Cybister lewisianus.</title>
        <authorList>
            <person name="Hyun D.-W."/>
            <person name="Bae J.-W."/>
        </authorList>
    </citation>
    <scope>NUCLEOTIDE SEQUENCE [LARGE SCALE GENOMIC DNA]</scope>
    <source>
        <strain evidence="3 4">HDW19</strain>
    </source>
</reference>
<gene>
    <name evidence="3" type="ORF">G7084_00045</name>
</gene>